<accession>A0ACB9NUU1</accession>
<organism evidence="1 2">
    <name type="scientific">Melastoma candidum</name>
    <dbReference type="NCBI Taxonomy" id="119954"/>
    <lineage>
        <taxon>Eukaryota</taxon>
        <taxon>Viridiplantae</taxon>
        <taxon>Streptophyta</taxon>
        <taxon>Embryophyta</taxon>
        <taxon>Tracheophyta</taxon>
        <taxon>Spermatophyta</taxon>
        <taxon>Magnoliopsida</taxon>
        <taxon>eudicotyledons</taxon>
        <taxon>Gunneridae</taxon>
        <taxon>Pentapetalae</taxon>
        <taxon>rosids</taxon>
        <taxon>malvids</taxon>
        <taxon>Myrtales</taxon>
        <taxon>Melastomataceae</taxon>
        <taxon>Melastomatoideae</taxon>
        <taxon>Melastomateae</taxon>
        <taxon>Melastoma</taxon>
    </lineage>
</organism>
<comment type="caution">
    <text evidence="1">The sequence shown here is derived from an EMBL/GenBank/DDBJ whole genome shotgun (WGS) entry which is preliminary data.</text>
</comment>
<proteinExistence type="predicted"/>
<name>A0ACB9NUU1_9MYRT</name>
<reference evidence="2" key="1">
    <citation type="journal article" date="2023" name="Front. Plant Sci.">
        <title>Chromosomal-level genome assembly of Melastoma candidum provides insights into trichome evolution.</title>
        <authorList>
            <person name="Zhong Y."/>
            <person name="Wu W."/>
            <person name="Sun C."/>
            <person name="Zou P."/>
            <person name="Liu Y."/>
            <person name="Dai S."/>
            <person name="Zhou R."/>
        </authorList>
    </citation>
    <scope>NUCLEOTIDE SEQUENCE [LARGE SCALE GENOMIC DNA]</scope>
</reference>
<protein>
    <submittedName>
        <fullName evidence="1">Uncharacterized protein</fullName>
    </submittedName>
</protein>
<dbReference type="Proteomes" id="UP001057402">
    <property type="component" value="Chromosome 7"/>
</dbReference>
<gene>
    <name evidence="1" type="ORF">MLD38_023662</name>
</gene>
<keyword evidence="2" id="KW-1185">Reference proteome</keyword>
<evidence type="ECO:0000313" key="1">
    <source>
        <dbReference type="EMBL" id="KAI4338626.1"/>
    </source>
</evidence>
<evidence type="ECO:0000313" key="2">
    <source>
        <dbReference type="Proteomes" id="UP001057402"/>
    </source>
</evidence>
<sequence>MLSLNSPFLPQPPLRHHHHRRRLSAASRPHAVVTASLEPPPPKLILLPSSSRTLTKNPPESLYQPFRPPPSPLPAELAALDTASQLNVLSNRLGLWHSYAPLIASLLRDGSFTPSSLEEITGISGHEQNRLIVAAQVRDSIIKSGASPELVAAFDPVSSAQLLYEIRLLSTAQRLATAEYIVLNGLDGKGAADVARAIKDFPRRKTERGFRSFDYNSPGDCLAFMLIRLGREHGEGTEQRATSFARALEAVVTEDARRAVEEEIAGKGEEGEGDELDDEVRVPVVRLRIGEVAEATSVVVLPVCGADVGELAEAPRDTRGSGEFGVVTAEKPWRRWVVLPRWEPMTAITGGGVALEFGDARIVPWKVNRWSEEEGILVVLDRDRKPVELDDGFYLVAATENEESGLKVERGWKLKEEGVEESLGSVVLVVRPPKDEVEDQLSDEDWE</sequence>
<dbReference type="EMBL" id="CM042886">
    <property type="protein sequence ID" value="KAI4338626.1"/>
    <property type="molecule type" value="Genomic_DNA"/>
</dbReference>